<reference evidence="1 2" key="1">
    <citation type="submission" date="2024-05" db="EMBL/GenBank/DDBJ databases">
        <title>Achromobacter denitrificans. BP1, complete genome.</title>
        <authorList>
            <person name="Zhang B."/>
        </authorList>
    </citation>
    <scope>NUCLEOTIDE SEQUENCE [LARGE SCALE GENOMIC DNA]</scope>
    <source>
        <strain evidence="1 2">BP1</strain>
    </source>
</reference>
<dbReference type="EMBL" id="CP154792">
    <property type="protein sequence ID" value="XAN17259.1"/>
    <property type="molecule type" value="Genomic_DNA"/>
</dbReference>
<sequence>MDREDLLARMLTKSATLSSFNDWVDILTDYAEHLNSVKDKLSAGDIERFVDVGAAFYRTLARAEAYRVNRPAVP</sequence>
<evidence type="ECO:0000313" key="1">
    <source>
        <dbReference type="EMBL" id="XAN17259.1"/>
    </source>
</evidence>
<dbReference type="Proteomes" id="UP001446337">
    <property type="component" value="Chromosome"/>
</dbReference>
<gene>
    <name evidence="1" type="ORF">AAIK43_04310</name>
</gene>
<name>A0ABZ3G855_ACHDE</name>
<keyword evidence="2" id="KW-1185">Reference proteome</keyword>
<evidence type="ECO:0000313" key="2">
    <source>
        <dbReference type="Proteomes" id="UP001446337"/>
    </source>
</evidence>
<organism evidence="1 2">
    <name type="scientific">Achromobacter denitrificans</name>
    <name type="common">Alcaligenes denitrificans</name>
    <dbReference type="NCBI Taxonomy" id="32002"/>
    <lineage>
        <taxon>Bacteria</taxon>
        <taxon>Pseudomonadati</taxon>
        <taxon>Pseudomonadota</taxon>
        <taxon>Betaproteobacteria</taxon>
        <taxon>Burkholderiales</taxon>
        <taxon>Alcaligenaceae</taxon>
        <taxon>Achromobacter</taxon>
    </lineage>
</organism>
<protein>
    <submittedName>
        <fullName evidence="1">DNA-3-methyladenine glycosylase</fullName>
    </submittedName>
</protein>
<dbReference type="RefSeq" id="WP_088145686.1">
    <property type="nucleotide sequence ID" value="NZ_CADIKP010000039.1"/>
</dbReference>
<proteinExistence type="predicted"/>
<accession>A0ABZ3G855</accession>